<proteinExistence type="predicted"/>
<reference evidence="2" key="1">
    <citation type="submission" date="2012-02" db="EMBL/GenBank/DDBJ databases">
        <title>Complete genome sequence of Rickettsia australis strain Cutlack.</title>
        <authorList>
            <person name="Johnson S.L."/>
            <person name="Munk A.C."/>
            <person name="Han S."/>
            <person name="Bruce D.C."/>
            <person name="Dasch G.A."/>
        </authorList>
    </citation>
    <scope>NUCLEOTIDE SEQUENCE [LARGE SCALE GENOMIC DNA]</scope>
    <source>
        <strain evidence="2">Cutlack</strain>
    </source>
</reference>
<accession>H8K8J0</accession>
<dbReference type="STRING" id="1105110.MC5_06725"/>
<dbReference type="AlphaFoldDB" id="H8K8J0"/>
<protein>
    <submittedName>
        <fullName evidence="1">Uncharacterized protein</fullName>
    </submittedName>
</protein>
<evidence type="ECO:0000313" key="1">
    <source>
        <dbReference type="EMBL" id="AFC71583.1"/>
    </source>
</evidence>
<dbReference type="KEGG" id="rau:MC5_06725"/>
<sequence length="61" mass="6973">MNYLQALKKAALNNLLSSGLTSDEVKHILFSNNFLDQNVKEDKKTFQYSEVGNSSFFKEIN</sequence>
<dbReference type="RefSeq" id="WP_014413105.1">
    <property type="nucleotide sequence ID" value="NC_017058.1"/>
</dbReference>
<gene>
    <name evidence="1" type="ordered locus">MC5_06725</name>
</gene>
<dbReference type="EMBL" id="CP003338">
    <property type="protein sequence ID" value="AFC71583.1"/>
    <property type="molecule type" value="Genomic_DNA"/>
</dbReference>
<organism evidence="1 2">
    <name type="scientific">Rickettsia australis (strain Cutlack)</name>
    <dbReference type="NCBI Taxonomy" id="1105110"/>
    <lineage>
        <taxon>Bacteria</taxon>
        <taxon>Pseudomonadati</taxon>
        <taxon>Pseudomonadota</taxon>
        <taxon>Alphaproteobacteria</taxon>
        <taxon>Rickettsiales</taxon>
        <taxon>Rickettsiaceae</taxon>
        <taxon>Rickettsieae</taxon>
        <taxon>Rickettsia</taxon>
        <taxon>spotted fever group</taxon>
    </lineage>
</organism>
<dbReference type="Proteomes" id="UP000007589">
    <property type="component" value="Chromosome"/>
</dbReference>
<keyword evidence="2" id="KW-1185">Reference proteome</keyword>
<dbReference type="HOGENOM" id="CLU_2919815_0_0_5"/>
<evidence type="ECO:0000313" key="2">
    <source>
        <dbReference type="Proteomes" id="UP000007589"/>
    </source>
</evidence>
<name>H8K8J0_RICAC</name>